<keyword evidence="8" id="KW-1185">Reference proteome</keyword>
<sequence>MITHDDPGLQPERTALSWIRTTAALAVPTLLLLRLGPPVVTVPAAATVIMFCSATLIRSRAAHSGRIRQLQLGAGTPSVMECVVLGGCAILVAVAGIASIAV</sequence>
<dbReference type="InterPro" id="IPR003807">
    <property type="entry name" value="DUF202"/>
</dbReference>
<feature type="transmembrane region" description="Helical" evidence="5">
    <location>
        <begin position="78"/>
        <end position="101"/>
    </location>
</feature>
<keyword evidence="3 5" id="KW-1133">Transmembrane helix</keyword>
<dbReference type="RefSeq" id="WP_072947271.1">
    <property type="nucleotide sequence ID" value="NZ_FNSV01000005.1"/>
</dbReference>
<protein>
    <recommendedName>
        <fullName evidence="6">DUF202 domain-containing protein</fullName>
    </recommendedName>
</protein>
<evidence type="ECO:0000256" key="5">
    <source>
        <dbReference type="SAM" id="Phobius"/>
    </source>
</evidence>
<accession>A0A1H4W928</accession>
<comment type="subcellular location">
    <subcellularLocation>
        <location evidence="1">Endomembrane system</location>
        <topology evidence="1">Multi-pass membrane protein</topology>
    </subcellularLocation>
</comment>
<evidence type="ECO:0000256" key="4">
    <source>
        <dbReference type="ARBA" id="ARBA00023136"/>
    </source>
</evidence>
<name>A0A1H4W928_9NOCA</name>
<evidence type="ECO:0000256" key="3">
    <source>
        <dbReference type="ARBA" id="ARBA00022989"/>
    </source>
</evidence>
<dbReference type="Proteomes" id="UP000183561">
    <property type="component" value="Unassembled WGS sequence"/>
</dbReference>
<dbReference type="GO" id="GO:0012505">
    <property type="term" value="C:endomembrane system"/>
    <property type="evidence" value="ECO:0007669"/>
    <property type="project" value="UniProtKB-SubCell"/>
</dbReference>
<dbReference type="AlphaFoldDB" id="A0A1H4W928"/>
<keyword evidence="2 5" id="KW-0812">Transmembrane</keyword>
<reference evidence="8" key="1">
    <citation type="submission" date="2016-10" db="EMBL/GenBank/DDBJ databases">
        <authorList>
            <person name="Varghese N."/>
            <person name="Submissions S."/>
        </authorList>
    </citation>
    <scope>NUCLEOTIDE SEQUENCE [LARGE SCALE GENOMIC DNA]</scope>
    <source>
        <strain evidence="8">DSM 44498</strain>
    </source>
</reference>
<evidence type="ECO:0000256" key="1">
    <source>
        <dbReference type="ARBA" id="ARBA00004127"/>
    </source>
</evidence>
<feature type="domain" description="DUF202" evidence="6">
    <location>
        <begin position="6"/>
        <end position="63"/>
    </location>
</feature>
<dbReference type="EMBL" id="FNSV01000005">
    <property type="protein sequence ID" value="SEC89763.1"/>
    <property type="molecule type" value="Genomic_DNA"/>
</dbReference>
<feature type="transmembrane region" description="Helical" evidence="5">
    <location>
        <begin position="35"/>
        <end position="57"/>
    </location>
</feature>
<evidence type="ECO:0000313" key="8">
    <source>
        <dbReference type="Proteomes" id="UP000183561"/>
    </source>
</evidence>
<evidence type="ECO:0000313" key="7">
    <source>
        <dbReference type="EMBL" id="SEC89763.1"/>
    </source>
</evidence>
<proteinExistence type="predicted"/>
<dbReference type="Pfam" id="PF02656">
    <property type="entry name" value="DUF202"/>
    <property type="match status" value="1"/>
</dbReference>
<keyword evidence="4 5" id="KW-0472">Membrane</keyword>
<organism evidence="7 8">
    <name type="scientific">Rhodococcus koreensis</name>
    <dbReference type="NCBI Taxonomy" id="99653"/>
    <lineage>
        <taxon>Bacteria</taxon>
        <taxon>Bacillati</taxon>
        <taxon>Actinomycetota</taxon>
        <taxon>Actinomycetes</taxon>
        <taxon>Mycobacteriales</taxon>
        <taxon>Nocardiaceae</taxon>
        <taxon>Rhodococcus</taxon>
    </lineage>
</organism>
<evidence type="ECO:0000259" key="6">
    <source>
        <dbReference type="Pfam" id="PF02656"/>
    </source>
</evidence>
<dbReference type="OrthoDB" id="3701077at2"/>
<evidence type="ECO:0000256" key="2">
    <source>
        <dbReference type="ARBA" id="ARBA00022692"/>
    </source>
</evidence>
<gene>
    <name evidence="7" type="ORF">SAMN04490239_5893</name>
</gene>